<dbReference type="GO" id="GO:0030170">
    <property type="term" value="F:pyridoxal phosphate binding"/>
    <property type="evidence" value="ECO:0007669"/>
    <property type="project" value="InterPro"/>
</dbReference>
<proteinExistence type="predicted"/>
<reference evidence="4" key="1">
    <citation type="journal article" date="2021" name="G3 (Bethesda)">
        <title>Chromosome assembled and annotated genome sequence of Aspergillus flavus NRRL 3357.</title>
        <authorList>
            <person name="Skerker J.M."/>
            <person name="Pianalto K.M."/>
            <person name="Mondo S.J."/>
            <person name="Yang K."/>
            <person name="Arkin A.P."/>
            <person name="Keller N.P."/>
            <person name="Grigoriev I.V."/>
            <person name="Louise Glass N.L."/>
        </authorList>
    </citation>
    <scope>NUCLEOTIDE SEQUENCE [LARGE SCALE GENOMIC DNA]</scope>
    <source>
        <strain evidence="4">ATCC 200026 / FGSC A1120 / IAM 13836 / NRRL 3357 / JCM 12722 / SRRC 167</strain>
    </source>
</reference>
<dbReference type="Gene3D" id="3.40.640.10">
    <property type="entry name" value="Type I PLP-dependent aspartate aminotransferase-like (Major domain)"/>
    <property type="match status" value="1"/>
</dbReference>
<dbReference type="GO" id="GO:0006520">
    <property type="term" value="P:amino acid metabolic process"/>
    <property type="evidence" value="ECO:0007669"/>
    <property type="project" value="TreeGrafter"/>
</dbReference>
<keyword evidence="1" id="KW-0663">Pyridoxal phosphate</keyword>
<dbReference type="InterPro" id="IPR004839">
    <property type="entry name" value="Aminotransferase_I/II_large"/>
</dbReference>
<evidence type="ECO:0000313" key="3">
    <source>
        <dbReference type="EMBL" id="QRD87086.1"/>
    </source>
</evidence>
<dbReference type="InterPro" id="IPR015424">
    <property type="entry name" value="PyrdxlP-dep_Trfase"/>
</dbReference>
<dbReference type="AlphaFoldDB" id="A0A7U2QW38"/>
<feature type="domain" description="Aminotransferase class I/classII large" evidence="2">
    <location>
        <begin position="54"/>
        <end position="460"/>
    </location>
</feature>
<protein>
    <submittedName>
        <fullName evidence="3">1-aminocyclopropane-1-carboxylate synthase</fullName>
    </submittedName>
</protein>
<dbReference type="InterPro" id="IPR015421">
    <property type="entry name" value="PyrdxlP-dep_Trfase_major"/>
</dbReference>
<dbReference type="Pfam" id="PF00155">
    <property type="entry name" value="Aminotran_1_2"/>
    <property type="match status" value="1"/>
</dbReference>
<dbReference type="Proteomes" id="UP000596276">
    <property type="component" value="Chromosome 1"/>
</dbReference>
<evidence type="ECO:0000259" key="2">
    <source>
        <dbReference type="Pfam" id="PF00155"/>
    </source>
</evidence>
<gene>
    <name evidence="3" type="ORF">F9C07_2058860</name>
</gene>
<dbReference type="PRINTS" id="PR00753">
    <property type="entry name" value="ACCSYNTHASE"/>
</dbReference>
<organism evidence="3 4">
    <name type="scientific">Aspergillus flavus (strain ATCC 200026 / FGSC A1120 / IAM 13836 / NRRL 3357 / JCM 12722 / SRRC 167)</name>
    <dbReference type="NCBI Taxonomy" id="332952"/>
    <lineage>
        <taxon>Eukaryota</taxon>
        <taxon>Fungi</taxon>
        <taxon>Dikarya</taxon>
        <taxon>Ascomycota</taxon>
        <taxon>Pezizomycotina</taxon>
        <taxon>Eurotiomycetes</taxon>
        <taxon>Eurotiomycetidae</taxon>
        <taxon>Eurotiales</taxon>
        <taxon>Aspergillaceae</taxon>
        <taxon>Aspergillus</taxon>
        <taxon>Aspergillus subgen. Circumdati</taxon>
    </lineage>
</organism>
<dbReference type="VEuPathDB" id="FungiDB:F9C07_2058860"/>
<sequence length="473" mass="53088">MSSICRKGHIDAAIYEHHLSRRAAENFKYRDVWGPREKSMANPWSPETPMGRSIILRLAENSLLHDEMGQFIKEQINVLPLSHLTYSTGPRGSRRLRRAAAAFLNEDFHSRQTITQDNIFVTPGLASAIDALTWAICNDRDGILVLQPYYNGFDFDTLNRSNGRVIGVKYEGIEGFSELDDLFRPDVNKRALEVALREAKKNGITIRALLISNPHNPLGRCYPPKTLLEFASFCGKNQLHFISDEIYAKSVFPNAALSSPTPFVSILALDIQKVIELNLTHVLYGASKDFCANGLRLGLVCTNNEGPIGALSSISMFSWSPHVLQDVWAAMLEDRQQTTISQRPSPGNVVLATTRCKYTSTCNRPHRLIASRNAGLFIWVDLRHLFIPKSSRDQTGYRELRVTSPDTSVYKQHEQSFADICAQNGLMIAPGSIYAAEEFGWFRLTFTVGKNALEEGLRRLDKSLKAAETDLRI</sequence>
<evidence type="ECO:0000256" key="1">
    <source>
        <dbReference type="ARBA" id="ARBA00022898"/>
    </source>
</evidence>
<dbReference type="CDD" id="cd00609">
    <property type="entry name" value="AAT_like"/>
    <property type="match status" value="1"/>
</dbReference>
<dbReference type="InterPro" id="IPR050478">
    <property type="entry name" value="Ethylene_sulfur-biosynth"/>
</dbReference>
<dbReference type="GO" id="GO:0008483">
    <property type="term" value="F:transaminase activity"/>
    <property type="evidence" value="ECO:0007669"/>
    <property type="project" value="TreeGrafter"/>
</dbReference>
<keyword evidence="4" id="KW-1185">Reference proteome</keyword>
<dbReference type="InterPro" id="IPR015422">
    <property type="entry name" value="PyrdxlP-dep_Trfase_small"/>
</dbReference>
<dbReference type="EMBL" id="CP044619">
    <property type="protein sequence ID" value="QRD87086.1"/>
    <property type="molecule type" value="Genomic_DNA"/>
</dbReference>
<dbReference type="PANTHER" id="PTHR43795">
    <property type="entry name" value="BIFUNCTIONAL ASPARTATE AMINOTRANSFERASE AND GLUTAMATE/ASPARTATE-PREPHENATE AMINOTRANSFERASE-RELATED"/>
    <property type="match status" value="1"/>
</dbReference>
<evidence type="ECO:0000313" key="4">
    <source>
        <dbReference type="Proteomes" id="UP000596276"/>
    </source>
</evidence>
<dbReference type="VEuPathDB" id="FungiDB:AFLA_002834"/>
<dbReference type="SUPFAM" id="SSF53383">
    <property type="entry name" value="PLP-dependent transferases"/>
    <property type="match status" value="1"/>
</dbReference>
<name>A0A7U2QW38_ASPFN</name>
<dbReference type="PANTHER" id="PTHR43795:SF39">
    <property type="entry name" value="AMINOTRANSFERASE CLASS I_CLASSII DOMAIN-CONTAINING PROTEIN"/>
    <property type="match status" value="1"/>
</dbReference>
<dbReference type="Gene3D" id="3.90.1150.10">
    <property type="entry name" value="Aspartate Aminotransferase, domain 1"/>
    <property type="match status" value="1"/>
</dbReference>
<accession>A0A7U2QW38</accession>